<proteinExistence type="predicted"/>
<keyword evidence="3" id="KW-1185">Reference proteome</keyword>
<feature type="region of interest" description="Disordered" evidence="1">
    <location>
        <begin position="170"/>
        <end position="205"/>
    </location>
</feature>
<dbReference type="EMBL" id="JAGMWT010000001">
    <property type="protein sequence ID" value="KAH7137935.1"/>
    <property type="molecule type" value="Genomic_DNA"/>
</dbReference>
<evidence type="ECO:0000256" key="1">
    <source>
        <dbReference type="SAM" id="MobiDB-lite"/>
    </source>
</evidence>
<name>A0A9P9EHI6_9PLEO</name>
<accession>A0A9P9EHI6</accession>
<dbReference type="Proteomes" id="UP000700596">
    <property type="component" value="Unassembled WGS sequence"/>
</dbReference>
<gene>
    <name evidence="2" type="ORF">B0J11DRAFT_573951</name>
</gene>
<comment type="caution">
    <text evidence="2">The sequence shown here is derived from an EMBL/GenBank/DDBJ whole genome shotgun (WGS) entry which is preliminary data.</text>
</comment>
<protein>
    <submittedName>
        <fullName evidence="2">Uncharacterized protein</fullName>
    </submittedName>
</protein>
<organism evidence="2 3">
    <name type="scientific">Dendryphion nanum</name>
    <dbReference type="NCBI Taxonomy" id="256645"/>
    <lineage>
        <taxon>Eukaryota</taxon>
        <taxon>Fungi</taxon>
        <taxon>Dikarya</taxon>
        <taxon>Ascomycota</taxon>
        <taxon>Pezizomycotina</taxon>
        <taxon>Dothideomycetes</taxon>
        <taxon>Pleosporomycetidae</taxon>
        <taxon>Pleosporales</taxon>
        <taxon>Torulaceae</taxon>
        <taxon>Dendryphion</taxon>
    </lineage>
</organism>
<evidence type="ECO:0000313" key="3">
    <source>
        <dbReference type="Proteomes" id="UP000700596"/>
    </source>
</evidence>
<sequence length="205" mass="23562">MSFPTPHTTDALKQAVVDIYQEILDRPGQLTDKEKGRLSFSLELCSKTLRSWNFVRPLHQDARIYKFFSHTLIPGRKLSWDDPDHEKGLTVIMFRLLNWALWEYGFGQADLLDGIGRHGGSFMVVRFQKEGRINRNAIPNWLCIKGLGVGDVVGLDLGYYGDMKGLQTLEAEDEENDSAKREEFENVRVEEEKGEDDNIEKQKVE</sequence>
<feature type="compositionally biased region" description="Basic and acidic residues" evidence="1">
    <location>
        <begin position="177"/>
        <end position="191"/>
    </location>
</feature>
<reference evidence="2" key="1">
    <citation type="journal article" date="2021" name="Nat. Commun.">
        <title>Genetic determinants of endophytism in the Arabidopsis root mycobiome.</title>
        <authorList>
            <person name="Mesny F."/>
            <person name="Miyauchi S."/>
            <person name="Thiergart T."/>
            <person name="Pickel B."/>
            <person name="Atanasova L."/>
            <person name="Karlsson M."/>
            <person name="Huettel B."/>
            <person name="Barry K.W."/>
            <person name="Haridas S."/>
            <person name="Chen C."/>
            <person name="Bauer D."/>
            <person name="Andreopoulos W."/>
            <person name="Pangilinan J."/>
            <person name="LaButti K."/>
            <person name="Riley R."/>
            <person name="Lipzen A."/>
            <person name="Clum A."/>
            <person name="Drula E."/>
            <person name="Henrissat B."/>
            <person name="Kohler A."/>
            <person name="Grigoriev I.V."/>
            <person name="Martin F.M."/>
            <person name="Hacquard S."/>
        </authorList>
    </citation>
    <scope>NUCLEOTIDE SEQUENCE</scope>
    <source>
        <strain evidence="2">MPI-CAGE-CH-0243</strain>
    </source>
</reference>
<evidence type="ECO:0000313" key="2">
    <source>
        <dbReference type="EMBL" id="KAH7137935.1"/>
    </source>
</evidence>
<dbReference type="AlphaFoldDB" id="A0A9P9EHI6"/>